<dbReference type="KEGG" id="cmp:Cha6605_3226"/>
<dbReference type="HOGENOM" id="CLU_2786299_0_0_3"/>
<dbReference type="OrthoDB" id="9967867at2"/>
<dbReference type="EMBL" id="CP003600">
    <property type="protein sequence ID" value="AFY94236.1"/>
    <property type="molecule type" value="Genomic_DNA"/>
</dbReference>
<dbReference type="RefSeq" id="WP_015160375.1">
    <property type="nucleotide sequence ID" value="NC_019697.1"/>
</dbReference>
<sequence length="68" mass="7172">MYGFNGAVLRFKNAKGVVGTVSIVCRSQDLGADGTDLAHAPVADAAAKLRCATGWNDVLAPIQQERQK</sequence>
<keyword evidence="2" id="KW-1185">Reference proteome</keyword>
<proteinExistence type="predicted"/>
<gene>
    <name evidence="1" type="ORF">Cha6605_3226</name>
</gene>
<name>K9UIG7_CHAP6</name>
<reference evidence="1 2" key="1">
    <citation type="submission" date="2012-05" db="EMBL/GenBank/DDBJ databases">
        <title>Finished chromosome of genome of Chamaesiphon sp. PCC 6605.</title>
        <authorList>
            <consortium name="US DOE Joint Genome Institute"/>
            <person name="Gugger M."/>
            <person name="Coursin T."/>
            <person name="Rippka R."/>
            <person name="Tandeau De Marsac N."/>
            <person name="Huntemann M."/>
            <person name="Wei C.-L."/>
            <person name="Han J."/>
            <person name="Detter J.C."/>
            <person name="Han C."/>
            <person name="Tapia R."/>
            <person name="Chen A."/>
            <person name="Kyrpides N."/>
            <person name="Mavromatis K."/>
            <person name="Markowitz V."/>
            <person name="Szeto E."/>
            <person name="Ivanova N."/>
            <person name="Pagani I."/>
            <person name="Pati A."/>
            <person name="Goodwin L."/>
            <person name="Nordberg H.P."/>
            <person name="Cantor M.N."/>
            <person name="Hua S.X."/>
            <person name="Woyke T."/>
            <person name="Kerfeld C.A."/>
        </authorList>
    </citation>
    <scope>NUCLEOTIDE SEQUENCE [LARGE SCALE GENOMIC DNA]</scope>
    <source>
        <strain evidence="2">ATCC 27169 / PCC 6605</strain>
    </source>
</reference>
<dbReference type="STRING" id="1173020.Cha6605_3226"/>
<dbReference type="AlphaFoldDB" id="K9UIG7"/>
<accession>K9UIG7</accession>
<protein>
    <submittedName>
        <fullName evidence="1">Uncharacterized protein</fullName>
    </submittedName>
</protein>
<organism evidence="1 2">
    <name type="scientific">Chamaesiphon minutus (strain ATCC 27169 / PCC 6605)</name>
    <dbReference type="NCBI Taxonomy" id="1173020"/>
    <lineage>
        <taxon>Bacteria</taxon>
        <taxon>Bacillati</taxon>
        <taxon>Cyanobacteriota</taxon>
        <taxon>Cyanophyceae</taxon>
        <taxon>Gomontiellales</taxon>
        <taxon>Chamaesiphonaceae</taxon>
        <taxon>Chamaesiphon</taxon>
    </lineage>
</organism>
<evidence type="ECO:0000313" key="2">
    <source>
        <dbReference type="Proteomes" id="UP000010366"/>
    </source>
</evidence>
<evidence type="ECO:0000313" key="1">
    <source>
        <dbReference type="EMBL" id="AFY94236.1"/>
    </source>
</evidence>
<dbReference type="Proteomes" id="UP000010366">
    <property type="component" value="Chromosome"/>
</dbReference>